<evidence type="ECO:0000313" key="4">
    <source>
        <dbReference type="Proteomes" id="UP000535182"/>
    </source>
</evidence>
<dbReference type="Proteomes" id="UP000535182">
    <property type="component" value="Unassembled WGS sequence"/>
</dbReference>
<dbReference type="AlphaFoldDB" id="A0A9X0U5R8"/>
<feature type="domain" description="DUF4126" evidence="2">
    <location>
        <begin position="5"/>
        <end position="150"/>
    </location>
</feature>
<dbReference type="RefSeq" id="WP_183979595.1">
    <property type="nucleotide sequence ID" value="NZ_JACHEB010000009.1"/>
</dbReference>
<comment type="caution">
    <text evidence="3">The sequence shown here is derived from an EMBL/GenBank/DDBJ whole genome shotgun (WGS) entry which is preliminary data.</text>
</comment>
<sequence>MSFLVSAFVVGVACGLRALVGLAAVSWAASSGNLPLQGTWLAFLGSRATPFITSLLSIFELVTDKLPKTPSRLVPPQFGARISMGALTGAAIGVSHGHLLMGLLFGIVGSILGTLAGSKARGAAARLFGRDLPAALLEDVLAIALLFLALR</sequence>
<protein>
    <submittedName>
        <fullName evidence="3">Membrane protein</fullName>
    </submittedName>
</protein>
<keyword evidence="1" id="KW-0472">Membrane</keyword>
<dbReference type="InterPro" id="IPR025196">
    <property type="entry name" value="DUF4126"/>
</dbReference>
<accession>A0A9X0U5R8</accession>
<keyword evidence="1" id="KW-0812">Transmembrane</keyword>
<keyword evidence="4" id="KW-1185">Reference proteome</keyword>
<evidence type="ECO:0000259" key="2">
    <source>
        <dbReference type="Pfam" id="PF13548"/>
    </source>
</evidence>
<reference evidence="3 4" key="1">
    <citation type="submission" date="2020-08" db="EMBL/GenBank/DDBJ databases">
        <title>Genomic Encyclopedia of Type Strains, Phase IV (KMG-V): Genome sequencing to study the core and pangenomes of soil and plant-associated prokaryotes.</title>
        <authorList>
            <person name="Whitman W."/>
        </authorList>
    </citation>
    <scope>NUCLEOTIDE SEQUENCE [LARGE SCALE GENOMIC DNA]</scope>
    <source>
        <strain evidence="3 4">X5P2</strain>
    </source>
</reference>
<evidence type="ECO:0000256" key="1">
    <source>
        <dbReference type="SAM" id="Phobius"/>
    </source>
</evidence>
<name>A0A9X0U5R8_9BACT</name>
<organism evidence="3 4">
    <name type="scientific">Tunturiibacter gelidiferens</name>
    <dbReference type="NCBI Taxonomy" id="3069689"/>
    <lineage>
        <taxon>Bacteria</taxon>
        <taxon>Pseudomonadati</taxon>
        <taxon>Acidobacteriota</taxon>
        <taxon>Terriglobia</taxon>
        <taxon>Terriglobales</taxon>
        <taxon>Acidobacteriaceae</taxon>
        <taxon>Tunturiibacter</taxon>
    </lineage>
</organism>
<dbReference type="Pfam" id="PF13548">
    <property type="entry name" value="DUF4126"/>
    <property type="match status" value="1"/>
</dbReference>
<gene>
    <name evidence="3" type="ORF">HDF14_003928</name>
</gene>
<evidence type="ECO:0000313" key="3">
    <source>
        <dbReference type="EMBL" id="MBB5330295.1"/>
    </source>
</evidence>
<proteinExistence type="predicted"/>
<dbReference type="EMBL" id="JACHEB010000009">
    <property type="protein sequence ID" value="MBB5330295.1"/>
    <property type="molecule type" value="Genomic_DNA"/>
</dbReference>
<feature type="transmembrane region" description="Helical" evidence="1">
    <location>
        <begin position="84"/>
        <end position="112"/>
    </location>
</feature>
<keyword evidence="1" id="KW-1133">Transmembrane helix</keyword>